<keyword evidence="7" id="KW-1185">Reference proteome</keyword>
<dbReference type="Pfam" id="PF16925">
    <property type="entry name" value="TetR_C_13"/>
    <property type="match status" value="1"/>
</dbReference>
<evidence type="ECO:0000313" key="7">
    <source>
        <dbReference type="Proteomes" id="UP001597110"/>
    </source>
</evidence>
<evidence type="ECO:0000256" key="4">
    <source>
        <dbReference type="PROSITE-ProRule" id="PRU00335"/>
    </source>
</evidence>
<dbReference type="Gene3D" id="1.10.10.60">
    <property type="entry name" value="Homeodomain-like"/>
    <property type="match status" value="1"/>
</dbReference>
<dbReference type="RefSeq" id="WP_386825142.1">
    <property type="nucleotide sequence ID" value="NZ_JBHTIF010000003.1"/>
</dbReference>
<accession>A0ABW2YET8</accession>
<name>A0ABW2YET8_9GAMM</name>
<reference evidence="7" key="1">
    <citation type="journal article" date="2019" name="Int. J. Syst. Evol. Microbiol.">
        <title>The Global Catalogue of Microorganisms (GCM) 10K type strain sequencing project: providing services to taxonomists for standard genome sequencing and annotation.</title>
        <authorList>
            <consortium name="The Broad Institute Genomics Platform"/>
            <consortium name="The Broad Institute Genome Sequencing Center for Infectious Disease"/>
            <person name="Wu L."/>
            <person name="Ma J."/>
        </authorList>
    </citation>
    <scope>NUCLEOTIDE SEQUENCE [LARGE SCALE GENOMIC DNA]</scope>
    <source>
        <strain evidence="7">CCUG 55585</strain>
    </source>
</reference>
<keyword evidence="2 4" id="KW-0238">DNA-binding</keyword>
<comment type="caution">
    <text evidence="6">The sequence shown here is derived from an EMBL/GenBank/DDBJ whole genome shotgun (WGS) entry which is preliminary data.</text>
</comment>
<dbReference type="SUPFAM" id="SSF46689">
    <property type="entry name" value="Homeodomain-like"/>
    <property type="match status" value="1"/>
</dbReference>
<feature type="DNA-binding region" description="H-T-H motif" evidence="4">
    <location>
        <begin position="34"/>
        <end position="53"/>
    </location>
</feature>
<dbReference type="PROSITE" id="PS50977">
    <property type="entry name" value="HTH_TETR_2"/>
    <property type="match status" value="1"/>
</dbReference>
<dbReference type="Proteomes" id="UP001597110">
    <property type="component" value="Unassembled WGS sequence"/>
</dbReference>
<sequence length="209" mass="22598">MGPQPATSKGAATRDVILDRAYMIAASAGLEGLSIGPLAEAVGMSKSGVFAHFGSREELQLAVLDLAASRFGEHTLVASLKAPRGLPRLHAILDNWFDWLRRDRGGCLLLTAISEFDDRPGPLRDRVVALHQRWRDDLARAIGMAMGTGELRADLDPEQFAFELNTIALAVQHDAAMCGLETATGRGRRMLDHLLAFYAAPPRSTVPVS</sequence>
<evidence type="ECO:0000256" key="2">
    <source>
        <dbReference type="ARBA" id="ARBA00023125"/>
    </source>
</evidence>
<dbReference type="InterPro" id="IPR009057">
    <property type="entry name" value="Homeodomain-like_sf"/>
</dbReference>
<evidence type="ECO:0000256" key="1">
    <source>
        <dbReference type="ARBA" id="ARBA00023015"/>
    </source>
</evidence>
<keyword evidence="3" id="KW-0804">Transcription</keyword>
<dbReference type="Gene3D" id="1.10.357.10">
    <property type="entry name" value="Tetracycline Repressor, domain 2"/>
    <property type="match status" value="1"/>
</dbReference>
<dbReference type="PANTHER" id="PTHR47506:SF6">
    <property type="entry name" value="HTH-TYPE TRANSCRIPTIONAL REPRESSOR NEMR"/>
    <property type="match status" value="1"/>
</dbReference>
<evidence type="ECO:0000256" key="3">
    <source>
        <dbReference type="ARBA" id="ARBA00023163"/>
    </source>
</evidence>
<evidence type="ECO:0000313" key="6">
    <source>
        <dbReference type="EMBL" id="MFD0726892.1"/>
    </source>
</evidence>
<dbReference type="Pfam" id="PF00440">
    <property type="entry name" value="TetR_N"/>
    <property type="match status" value="1"/>
</dbReference>
<dbReference type="PANTHER" id="PTHR47506">
    <property type="entry name" value="TRANSCRIPTIONAL REGULATORY PROTEIN"/>
    <property type="match status" value="1"/>
</dbReference>
<dbReference type="EMBL" id="JBHTIF010000003">
    <property type="protein sequence ID" value="MFD0726892.1"/>
    <property type="molecule type" value="Genomic_DNA"/>
</dbReference>
<proteinExistence type="predicted"/>
<dbReference type="InterPro" id="IPR011075">
    <property type="entry name" value="TetR_C"/>
</dbReference>
<evidence type="ECO:0000259" key="5">
    <source>
        <dbReference type="PROSITE" id="PS50977"/>
    </source>
</evidence>
<keyword evidence="1" id="KW-0805">Transcription regulation</keyword>
<dbReference type="InterPro" id="IPR001647">
    <property type="entry name" value="HTH_TetR"/>
</dbReference>
<organism evidence="6 7">
    <name type="scientific">Lysobacter brunescens</name>
    <dbReference type="NCBI Taxonomy" id="262323"/>
    <lineage>
        <taxon>Bacteria</taxon>
        <taxon>Pseudomonadati</taxon>
        <taxon>Pseudomonadota</taxon>
        <taxon>Gammaproteobacteria</taxon>
        <taxon>Lysobacterales</taxon>
        <taxon>Lysobacteraceae</taxon>
        <taxon>Lysobacter</taxon>
    </lineage>
</organism>
<protein>
    <submittedName>
        <fullName evidence="6">TetR/AcrR family transcriptional regulator</fullName>
    </submittedName>
</protein>
<dbReference type="SUPFAM" id="SSF48498">
    <property type="entry name" value="Tetracyclin repressor-like, C-terminal domain"/>
    <property type="match status" value="1"/>
</dbReference>
<feature type="domain" description="HTH tetR-type" evidence="5">
    <location>
        <begin position="11"/>
        <end position="71"/>
    </location>
</feature>
<gene>
    <name evidence="6" type="ORF">ACFQ0E_14945</name>
</gene>
<dbReference type="InterPro" id="IPR036271">
    <property type="entry name" value="Tet_transcr_reg_TetR-rel_C_sf"/>
</dbReference>